<comment type="subcellular location">
    <subcellularLocation>
        <location evidence="1 8">Cell outer membrane</location>
        <topology evidence="1 8">Multi-pass membrane protein</topology>
    </subcellularLocation>
</comment>
<evidence type="ECO:0000256" key="2">
    <source>
        <dbReference type="ARBA" id="ARBA00022448"/>
    </source>
</evidence>
<keyword evidence="2 8" id="KW-0813">Transport</keyword>
<feature type="domain" description="TonB-dependent receptor-like beta-barrel" evidence="10">
    <location>
        <begin position="582"/>
        <end position="998"/>
    </location>
</feature>
<dbReference type="InterPro" id="IPR036942">
    <property type="entry name" value="Beta-barrel_TonB_sf"/>
</dbReference>
<organism evidence="12 13">
    <name type="scientific">Pedobacter cryoconitis</name>
    <dbReference type="NCBI Taxonomy" id="188932"/>
    <lineage>
        <taxon>Bacteria</taxon>
        <taxon>Pseudomonadati</taxon>
        <taxon>Bacteroidota</taxon>
        <taxon>Sphingobacteriia</taxon>
        <taxon>Sphingobacteriales</taxon>
        <taxon>Sphingobacteriaceae</taxon>
        <taxon>Pedobacter</taxon>
    </lineage>
</organism>
<evidence type="ECO:0000256" key="5">
    <source>
        <dbReference type="ARBA" id="ARBA00023077"/>
    </source>
</evidence>
<keyword evidence="5 9" id="KW-0798">TonB box</keyword>
<dbReference type="Gene3D" id="2.170.130.10">
    <property type="entry name" value="TonB-dependent receptor, plug domain"/>
    <property type="match status" value="1"/>
</dbReference>
<evidence type="ECO:0000256" key="3">
    <source>
        <dbReference type="ARBA" id="ARBA00022452"/>
    </source>
</evidence>
<reference evidence="12 13" key="1">
    <citation type="submission" date="2020-08" db="EMBL/GenBank/DDBJ databases">
        <title>Genomic Encyclopedia of Type Strains, Phase IV (KMG-V): Genome sequencing to study the core and pangenomes of soil and plant-associated prokaryotes.</title>
        <authorList>
            <person name="Whitman W."/>
        </authorList>
    </citation>
    <scope>NUCLEOTIDE SEQUENCE [LARGE SCALE GENOMIC DNA]</scope>
    <source>
        <strain evidence="12 13">S3M1</strain>
    </source>
</reference>
<proteinExistence type="inferred from homology"/>
<dbReference type="Pfam" id="PF07715">
    <property type="entry name" value="Plug"/>
    <property type="match status" value="1"/>
</dbReference>
<dbReference type="InterPro" id="IPR023996">
    <property type="entry name" value="TonB-dep_OMP_SusC/RagA"/>
</dbReference>
<dbReference type="SUPFAM" id="SSF49464">
    <property type="entry name" value="Carboxypeptidase regulatory domain-like"/>
    <property type="match status" value="1"/>
</dbReference>
<evidence type="ECO:0000313" key="13">
    <source>
        <dbReference type="Proteomes" id="UP000537204"/>
    </source>
</evidence>
<dbReference type="NCBIfam" id="TIGR04057">
    <property type="entry name" value="SusC_RagA_signa"/>
    <property type="match status" value="1"/>
</dbReference>
<comment type="similarity">
    <text evidence="8 9">Belongs to the TonB-dependent receptor family.</text>
</comment>
<dbReference type="EMBL" id="JACHCE010000006">
    <property type="protein sequence ID" value="MBB5637837.1"/>
    <property type="molecule type" value="Genomic_DNA"/>
</dbReference>
<dbReference type="Proteomes" id="UP000537204">
    <property type="component" value="Unassembled WGS sequence"/>
</dbReference>
<evidence type="ECO:0000313" key="12">
    <source>
        <dbReference type="EMBL" id="MBB5637837.1"/>
    </source>
</evidence>
<feature type="domain" description="TonB-dependent receptor plug" evidence="11">
    <location>
        <begin position="229"/>
        <end position="358"/>
    </location>
</feature>
<evidence type="ECO:0000259" key="10">
    <source>
        <dbReference type="Pfam" id="PF00593"/>
    </source>
</evidence>
<comment type="caution">
    <text evidence="12">The sequence shown here is derived from an EMBL/GenBank/DDBJ whole genome shotgun (WGS) entry which is preliminary data.</text>
</comment>
<sequence length="1223" mass="136510">MKFYTKIPDYLPDSLRKLLWIMKMIVCLLIAGVMQVSANAYGQKVSFEGKNIAIKEIFKQIKKQTGYDILWQPGQLNAEKKIDVEFNQATLNKVVKVCIEGLNLDFDIEDRTIVIRRRKEISSVKNITSPQDSVVFKGRVVDENGKPMPGATVRVKGGKKVTKTNDNGDFSIYSFKKGILEFSYISYLPKEISLAGLNPDQSIIVSMKPGQNLLGEVGIVSNGYQDLPKERATGSFEVLTKEQLSHNNDPNLVKRLEGIATSINFNNQLVSNLSTDPTSRGINAPSRLNYLTIRGKNTLVPSNGVTQGNSGGIPLVVIDGVASPYAIDQIDPNDVENITILKDAAAASIWGSRAANGVIVIKTKRGGYKKPLTVSFNSNVNVTDKLNLFYKKKMSTSDYIDAQVFFYNSKYNPADPSSFIPDPNVNVAQLNISPVDEILNQQKTGQITAAQAKTQLDALRGNDVRKDIEKYVIKAAVNQNYSLSVDGGSDKIAYRLSGAYNNTLNNTVNSNQDRISLNYNTSFHLLKNLEISTNLTYNKTRTNDQSPSNVVGLANQSFYPYTRLVDDNGNPVTIPYTYRPSFLNLLYSTYGKNIMDLSYNPLANISQGYLKTNQQTVNLQAAANYKLNDMFSANITYNYSLGYNEQIQMDDKDSYYTRLTTDMFTNPFTMMSSIPLGGVYRPFISKVKNQTLRGLLNINKNWNEKNVISAIMGIDANDTYTTYRQDQYFGYNTVTTNFNPVIDYSSVNYLLFSDDQTGLSFSRIQGQSIQSYTRLRTYGLFANGSYTYDGRYTLSGSVRKDVSSQFGVGTNKGGTPFYSVGGSWNIANESFYHIGWLPTLRFRTTFGYNGNVNPTISARPLISYSTNPDFTTNNYYANTVDAAGATNSLLRPERTGMLNFGLDFGLRNGRLSGSLEYFDKRTSDLISLGTLDPSTGFNTQAINTANLHGWGEDLKLNSQNLKLGLFSWNSNFLFSYNRVKVTKLYVNTSQSAGNIISNPNGYEVGKDLSRLYGYRWAGLDPATGDPRGYLNGQIVTISSNAAGNDASAAIFNAPKSNLRYFGSSVPVYFGTFGNTFNYGRMALSFNFLYKLGYYFRRPTSDLILYSNLNTVSLQGAEYAQRWQKPGDELKTNVPSFVYPAPSYRDNFYFNSEVNVLPADHIRLQEINFSYAFGKKNWFIKNPRIYTSVSNLGVVWRANKLGLDPEVSDFPNPRTYSFGLSANF</sequence>
<evidence type="ECO:0000256" key="7">
    <source>
        <dbReference type="ARBA" id="ARBA00023237"/>
    </source>
</evidence>
<evidence type="ECO:0000256" key="8">
    <source>
        <dbReference type="PROSITE-ProRule" id="PRU01360"/>
    </source>
</evidence>
<dbReference type="InterPro" id="IPR037066">
    <property type="entry name" value="Plug_dom_sf"/>
</dbReference>
<keyword evidence="7 8" id="KW-0998">Cell outer membrane</keyword>
<dbReference type="InterPro" id="IPR012910">
    <property type="entry name" value="Plug_dom"/>
</dbReference>
<evidence type="ECO:0000256" key="9">
    <source>
        <dbReference type="RuleBase" id="RU003357"/>
    </source>
</evidence>
<dbReference type="InterPro" id="IPR000531">
    <property type="entry name" value="Beta-barrel_TonB"/>
</dbReference>
<dbReference type="PROSITE" id="PS52016">
    <property type="entry name" value="TONB_DEPENDENT_REC_3"/>
    <property type="match status" value="1"/>
</dbReference>
<dbReference type="GO" id="GO:0009279">
    <property type="term" value="C:cell outer membrane"/>
    <property type="evidence" value="ECO:0007669"/>
    <property type="project" value="UniProtKB-SubCell"/>
</dbReference>
<dbReference type="NCBIfam" id="TIGR04056">
    <property type="entry name" value="OMP_RagA_SusC"/>
    <property type="match status" value="1"/>
</dbReference>
<protein>
    <submittedName>
        <fullName evidence="12">TonB-linked SusC/RagA family outer membrane protein</fullName>
    </submittedName>
</protein>
<accession>A0A7W9DZY5</accession>
<evidence type="ECO:0000256" key="4">
    <source>
        <dbReference type="ARBA" id="ARBA00022692"/>
    </source>
</evidence>
<keyword evidence="6 8" id="KW-0472">Membrane</keyword>
<evidence type="ECO:0000256" key="1">
    <source>
        <dbReference type="ARBA" id="ARBA00004571"/>
    </source>
</evidence>
<dbReference type="AlphaFoldDB" id="A0A7W9DZY5"/>
<evidence type="ECO:0000256" key="6">
    <source>
        <dbReference type="ARBA" id="ARBA00023136"/>
    </source>
</evidence>
<dbReference type="Gene3D" id="2.60.40.1120">
    <property type="entry name" value="Carboxypeptidase-like, regulatory domain"/>
    <property type="match status" value="1"/>
</dbReference>
<gene>
    <name evidence="12" type="ORF">HDE68_003762</name>
</gene>
<name>A0A7W9DZY5_9SPHI</name>
<dbReference type="Pfam" id="PF13715">
    <property type="entry name" value="CarbopepD_reg_2"/>
    <property type="match status" value="1"/>
</dbReference>
<keyword evidence="4 8" id="KW-0812">Transmembrane</keyword>
<dbReference type="InterPro" id="IPR039426">
    <property type="entry name" value="TonB-dep_rcpt-like"/>
</dbReference>
<evidence type="ECO:0000259" key="11">
    <source>
        <dbReference type="Pfam" id="PF07715"/>
    </source>
</evidence>
<keyword evidence="3 8" id="KW-1134">Transmembrane beta strand</keyword>
<dbReference type="InterPro" id="IPR008969">
    <property type="entry name" value="CarboxyPept-like_regulatory"/>
</dbReference>
<dbReference type="SUPFAM" id="SSF56935">
    <property type="entry name" value="Porins"/>
    <property type="match status" value="1"/>
</dbReference>
<dbReference type="Pfam" id="PF00593">
    <property type="entry name" value="TonB_dep_Rec_b-barrel"/>
    <property type="match status" value="1"/>
</dbReference>
<dbReference type="RefSeq" id="WP_183883697.1">
    <property type="nucleotide sequence ID" value="NZ_JACHCE010000006.1"/>
</dbReference>
<dbReference type="Gene3D" id="2.40.170.20">
    <property type="entry name" value="TonB-dependent receptor, beta-barrel domain"/>
    <property type="match status" value="1"/>
</dbReference>
<dbReference type="InterPro" id="IPR023997">
    <property type="entry name" value="TonB-dep_OMP_SusC/RagA_CS"/>
</dbReference>